<organism evidence="2">
    <name type="scientific">Chaetomium thermophilum (strain DSM 1495 / CBS 144.50 / IMI 039719)</name>
    <name type="common">Thermochaetoides thermophila</name>
    <dbReference type="NCBI Taxonomy" id="759272"/>
    <lineage>
        <taxon>Eukaryota</taxon>
        <taxon>Fungi</taxon>
        <taxon>Dikarya</taxon>
        <taxon>Ascomycota</taxon>
        <taxon>Pezizomycotina</taxon>
        <taxon>Sordariomycetes</taxon>
        <taxon>Sordariomycetidae</taxon>
        <taxon>Sordariales</taxon>
        <taxon>Chaetomiaceae</taxon>
        <taxon>Thermochaetoides</taxon>
    </lineage>
</organism>
<dbReference type="GeneID" id="18260431"/>
<dbReference type="OMA" id="GHWLDDD"/>
<name>G0SEJ1_CHATD</name>
<protein>
    <submittedName>
        <fullName evidence="1">Uncharacterized protein</fullName>
    </submittedName>
</protein>
<reference evidence="1 2" key="1">
    <citation type="journal article" date="2011" name="Cell">
        <title>Insight into structure and assembly of the nuclear pore complex by utilizing the genome of a eukaryotic thermophile.</title>
        <authorList>
            <person name="Amlacher S."/>
            <person name="Sarges P."/>
            <person name="Flemming D."/>
            <person name="van Noort V."/>
            <person name="Kunze R."/>
            <person name="Devos D.P."/>
            <person name="Arumugam M."/>
            <person name="Bork P."/>
            <person name="Hurt E."/>
        </authorList>
    </citation>
    <scope>NUCLEOTIDE SEQUENCE [LARGE SCALE GENOMIC DNA]</scope>
    <source>
        <strain evidence="2">DSM 1495 / CBS 144.50 / IMI 039719</strain>
    </source>
</reference>
<dbReference type="RefSeq" id="XP_006696699.1">
    <property type="nucleotide sequence ID" value="XM_006696636.1"/>
</dbReference>
<dbReference type="EMBL" id="GL988046">
    <property type="protein sequence ID" value="EGS18368.1"/>
    <property type="molecule type" value="Genomic_DNA"/>
</dbReference>
<dbReference type="Proteomes" id="UP000008066">
    <property type="component" value="Unassembled WGS sequence"/>
</dbReference>
<dbReference type="OrthoDB" id="4510061at2759"/>
<dbReference type="KEGG" id="cthr:CTHT_0063930"/>
<evidence type="ECO:0000313" key="1">
    <source>
        <dbReference type="EMBL" id="EGS18368.1"/>
    </source>
</evidence>
<gene>
    <name evidence="1" type="ORF">CTHT_0063930</name>
</gene>
<sequence length="177" mass="19861">MERITVNPRRTARVAELLNDFRTLQYWITEGPKGPVHPDDYYAAGWVELRQCLEDGKHILDCAADITVPMAHGGPDEQVKAQLQQHEAQKIYNRTQAALTWVAMRDQILAGGRPHAGNAAQLMALDQQLWNDLALITDEAVYEQLRVSDIASGRWTGADPNLYEVQCWIAVRKQGAA</sequence>
<dbReference type="AlphaFoldDB" id="G0SEJ1"/>
<accession>G0SEJ1</accession>
<dbReference type="HOGENOM" id="CLU_084254_0_0_1"/>
<keyword evidence="2" id="KW-1185">Reference proteome</keyword>
<dbReference type="eggNOG" id="ENOG502S5DH">
    <property type="taxonomic scope" value="Eukaryota"/>
</dbReference>
<proteinExistence type="predicted"/>
<evidence type="ECO:0000313" key="2">
    <source>
        <dbReference type="Proteomes" id="UP000008066"/>
    </source>
</evidence>